<dbReference type="Pfam" id="PF05190">
    <property type="entry name" value="MutS_IV"/>
    <property type="match status" value="1"/>
</dbReference>
<name>A0A9W8CTB5_9FUNG</name>
<evidence type="ECO:0000256" key="3">
    <source>
        <dbReference type="ARBA" id="ARBA00022741"/>
    </source>
</evidence>
<protein>
    <recommendedName>
        <fullName evidence="2 9">DNA mismatch repair protein MSH3</fullName>
    </recommendedName>
    <alternativeName>
        <fullName evidence="2 9">DNA mismatch repair protein MSH3</fullName>
    </alternativeName>
</protein>
<dbReference type="Gene3D" id="1.10.1420.10">
    <property type="match status" value="2"/>
</dbReference>
<dbReference type="InterPro" id="IPR007861">
    <property type="entry name" value="DNA_mismatch_repair_MutS_clamp"/>
</dbReference>
<sequence length="698" mass="75566">MERLRMRAKGAGQPAGADGAAPAAGLAAPGTLESTSIQLVERRPGTKYTPLELQVLDEKKRHPDMLLAVEVGYKFRFFGEDARIASRVLGIMCTTANNFYNASIPAPRLMVHVRRLVLAGYKVGVLRQRETAALKAVSDNRSAPFTRQLGEVFTTGTLIEEVGAGAAPAAGNERYLMCLVERLVDGKDRRVSFGMLAVQITTGDVIYDQFDDGYLRSALETRLMHLQPGEVLVPPGLSAETLRTLSAYVGYRIDYGERREPLLEHANRTGVRVAFGAAELLEDAAARSLVTEFYAEGGAGALLARIVELPGPVVAALALLIAYLKTFQLDRALLAGKTAGGGQPFAPFHTRLHMLLSATALQTLSVFTAGGTAAAGGSEDPAVALKELLKPGGRSAGAHSMHVRGGDGSLFGVMDYTRSQFGRRMLRRWVAHPLVSYDNLADRVEAVEYLKRILEDAEAGALDAPGDSSRRALAAIHNKLGQLVDLERGLCRIHYGQASPQELLRILRSLGTAASLVPASFEIAEPRLLAEVLGSDTWTAELRASVTHWRGQIDDRSAKGGHKETLFAAGPHHDHVQGHHDRLAAIEAALQAYASTVRTQLGDDRFEFKSISGTDYLIDVKNAKAKSVPVDWVKVSGTKTNSRLHTPFIVEKLAERERSREALQQAARDAYGRFLVDIADSYAELRRMVAALATVDAL</sequence>
<dbReference type="Gene3D" id="3.30.420.110">
    <property type="entry name" value="MutS, connector domain"/>
    <property type="match status" value="1"/>
</dbReference>
<keyword evidence="7" id="KW-0234">DNA repair</keyword>
<dbReference type="Pfam" id="PF05192">
    <property type="entry name" value="MutS_III"/>
    <property type="match status" value="1"/>
</dbReference>
<keyword evidence="3" id="KW-0547">Nucleotide-binding</keyword>
<dbReference type="InterPro" id="IPR016151">
    <property type="entry name" value="DNA_mismatch_repair_MutS_N"/>
</dbReference>
<dbReference type="InterPro" id="IPR017261">
    <property type="entry name" value="DNA_mismatch_repair_MutS/MSH"/>
</dbReference>
<dbReference type="SUPFAM" id="SSF55271">
    <property type="entry name" value="DNA repair protein MutS, domain I"/>
    <property type="match status" value="1"/>
</dbReference>
<evidence type="ECO:0000256" key="9">
    <source>
        <dbReference type="ARBA" id="ARBA00073774"/>
    </source>
</evidence>
<dbReference type="InterPro" id="IPR036187">
    <property type="entry name" value="DNA_mismatch_repair_MutS_sf"/>
</dbReference>
<dbReference type="InterPro" id="IPR007695">
    <property type="entry name" value="DNA_mismatch_repair_MutS-lik_N"/>
</dbReference>
<dbReference type="GO" id="GO:0030983">
    <property type="term" value="F:mismatched DNA binding"/>
    <property type="evidence" value="ECO:0007669"/>
    <property type="project" value="InterPro"/>
</dbReference>
<comment type="similarity">
    <text evidence="1">Belongs to the DNA mismatch repair MutS family. MSH3 subfamily.</text>
</comment>
<evidence type="ECO:0000313" key="13">
    <source>
        <dbReference type="Proteomes" id="UP001143981"/>
    </source>
</evidence>
<dbReference type="EMBL" id="JANBOI010002283">
    <property type="protein sequence ID" value="KAJ1722998.1"/>
    <property type="molecule type" value="Genomic_DNA"/>
</dbReference>
<dbReference type="FunFam" id="3.40.1170.10:FF:000004">
    <property type="entry name" value="DNA mismatch repair protein"/>
    <property type="match status" value="1"/>
</dbReference>
<evidence type="ECO:0000256" key="10">
    <source>
        <dbReference type="SAM" id="MobiDB-lite"/>
    </source>
</evidence>
<comment type="subunit">
    <text evidence="8">Heterodimer consisting of MSH2-MSH3 (MutS beta). Forms a ternary complex with MutL alpha (MLH1-PMS1).</text>
</comment>
<dbReference type="InterPro" id="IPR045076">
    <property type="entry name" value="MutS"/>
</dbReference>
<evidence type="ECO:0000259" key="11">
    <source>
        <dbReference type="SMART" id="SM00533"/>
    </source>
</evidence>
<keyword evidence="13" id="KW-1185">Reference proteome</keyword>
<dbReference type="PANTHER" id="PTHR11361:SF122">
    <property type="entry name" value="DNA MISMATCH REPAIR PROTEIN MSH3"/>
    <property type="match status" value="1"/>
</dbReference>
<evidence type="ECO:0000256" key="7">
    <source>
        <dbReference type="ARBA" id="ARBA00023204"/>
    </source>
</evidence>
<gene>
    <name evidence="12" type="primary">MSH3_2</name>
    <name evidence="12" type="ORF">LPJ61_005869</name>
</gene>
<feature type="domain" description="DNA mismatch repair protein MutS core" evidence="11">
    <location>
        <begin position="405"/>
        <end position="698"/>
    </location>
</feature>
<comment type="caution">
    <text evidence="12">The sequence shown here is derived from an EMBL/GenBank/DDBJ whole genome shotgun (WGS) entry which is preliminary data.</text>
</comment>
<dbReference type="SMART" id="SM00533">
    <property type="entry name" value="MUTSd"/>
    <property type="match status" value="1"/>
</dbReference>
<dbReference type="InterPro" id="IPR007860">
    <property type="entry name" value="DNA_mmatch_repair_MutS_con_dom"/>
</dbReference>
<dbReference type="Pfam" id="PF01624">
    <property type="entry name" value="MutS_I"/>
    <property type="match status" value="1"/>
</dbReference>
<evidence type="ECO:0000256" key="8">
    <source>
        <dbReference type="ARBA" id="ARBA00025902"/>
    </source>
</evidence>
<feature type="compositionally biased region" description="Low complexity" evidence="10">
    <location>
        <begin position="9"/>
        <end position="24"/>
    </location>
</feature>
<dbReference type="GO" id="GO:0005524">
    <property type="term" value="F:ATP binding"/>
    <property type="evidence" value="ECO:0007669"/>
    <property type="project" value="UniProtKB-KW"/>
</dbReference>
<dbReference type="GO" id="GO:0006312">
    <property type="term" value="P:mitotic recombination"/>
    <property type="evidence" value="ECO:0007669"/>
    <property type="project" value="TreeGrafter"/>
</dbReference>
<dbReference type="PIRSF" id="PIRSF037677">
    <property type="entry name" value="DNA_mis_repair_Msh6"/>
    <property type="match status" value="1"/>
</dbReference>
<dbReference type="Gene3D" id="3.40.1170.10">
    <property type="entry name" value="DNA repair protein MutS, domain I"/>
    <property type="match status" value="1"/>
</dbReference>
<keyword evidence="6" id="KW-0238">DNA-binding</keyword>
<dbReference type="Proteomes" id="UP001143981">
    <property type="component" value="Unassembled WGS sequence"/>
</dbReference>
<reference evidence="12" key="1">
    <citation type="submission" date="2022-07" db="EMBL/GenBank/DDBJ databases">
        <title>Phylogenomic reconstructions and comparative analyses of Kickxellomycotina fungi.</title>
        <authorList>
            <person name="Reynolds N.K."/>
            <person name="Stajich J.E."/>
            <person name="Barry K."/>
            <person name="Grigoriev I.V."/>
            <person name="Crous P."/>
            <person name="Smith M.E."/>
        </authorList>
    </citation>
    <scope>NUCLEOTIDE SEQUENCE</scope>
    <source>
        <strain evidence="12">BCRC 34381</strain>
    </source>
</reference>
<feature type="region of interest" description="Disordered" evidence="10">
    <location>
        <begin position="1"/>
        <end position="24"/>
    </location>
</feature>
<organism evidence="12 13">
    <name type="scientific">Coemansia biformis</name>
    <dbReference type="NCBI Taxonomy" id="1286918"/>
    <lineage>
        <taxon>Eukaryota</taxon>
        <taxon>Fungi</taxon>
        <taxon>Fungi incertae sedis</taxon>
        <taxon>Zoopagomycota</taxon>
        <taxon>Kickxellomycotina</taxon>
        <taxon>Kickxellomycetes</taxon>
        <taxon>Kickxellales</taxon>
        <taxon>Kickxellaceae</taxon>
        <taxon>Coemansia</taxon>
    </lineage>
</organism>
<accession>A0A9W8CTB5</accession>
<evidence type="ECO:0000256" key="5">
    <source>
        <dbReference type="ARBA" id="ARBA00022840"/>
    </source>
</evidence>
<dbReference type="InterPro" id="IPR036678">
    <property type="entry name" value="MutS_con_dom_sf"/>
</dbReference>
<proteinExistence type="inferred from homology"/>
<dbReference type="GO" id="GO:0005634">
    <property type="term" value="C:nucleus"/>
    <property type="evidence" value="ECO:0007669"/>
    <property type="project" value="TreeGrafter"/>
</dbReference>
<dbReference type="SUPFAM" id="SSF53150">
    <property type="entry name" value="DNA repair protein MutS, domain II"/>
    <property type="match status" value="1"/>
</dbReference>
<dbReference type="Pfam" id="PF05188">
    <property type="entry name" value="MutS_II"/>
    <property type="match status" value="1"/>
</dbReference>
<dbReference type="OrthoDB" id="10252754at2759"/>
<dbReference type="SUPFAM" id="SSF48334">
    <property type="entry name" value="DNA repair protein MutS, domain III"/>
    <property type="match status" value="1"/>
</dbReference>
<evidence type="ECO:0000256" key="2">
    <source>
        <dbReference type="ARBA" id="ARBA00022151"/>
    </source>
</evidence>
<evidence type="ECO:0000313" key="12">
    <source>
        <dbReference type="EMBL" id="KAJ1722998.1"/>
    </source>
</evidence>
<dbReference type="InterPro" id="IPR007696">
    <property type="entry name" value="DNA_mismatch_repair_MutS_core"/>
</dbReference>
<evidence type="ECO:0000256" key="4">
    <source>
        <dbReference type="ARBA" id="ARBA00022763"/>
    </source>
</evidence>
<keyword evidence="4" id="KW-0227">DNA damage</keyword>
<evidence type="ECO:0000256" key="1">
    <source>
        <dbReference type="ARBA" id="ARBA00007094"/>
    </source>
</evidence>
<evidence type="ECO:0000256" key="6">
    <source>
        <dbReference type="ARBA" id="ARBA00023125"/>
    </source>
</evidence>
<dbReference type="GO" id="GO:0006298">
    <property type="term" value="P:mismatch repair"/>
    <property type="evidence" value="ECO:0007669"/>
    <property type="project" value="InterPro"/>
</dbReference>
<keyword evidence="5" id="KW-0067">ATP-binding</keyword>
<dbReference type="AlphaFoldDB" id="A0A9W8CTB5"/>
<dbReference type="PANTHER" id="PTHR11361">
    <property type="entry name" value="DNA MISMATCH REPAIR PROTEIN MUTS FAMILY MEMBER"/>
    <property type="match status" value="1"/>
</dbReference>
<dbReference type="GO" id="GO:0140664">
    <property type="term" value="F:ATP-dependent DNA damage sensor activity"/>
    <property type="evidence" value="ECO:0007669"/>
    <property type="project" value="InterPro"/>
</dbReference>
<feature type="non-terminal residue" evidence="12">
    <location>
        <position position="698"/>
    </location>
</feature>